<dbReference type="RefSeq" id="WP_261518898.1">
    <property type="nucleotide sequence ID" value="NZ_JAODNW010000002.1"/>
</dbReference>
<keyword evidence="6" id="KW-1185">Reference proteome</keyword>
<feature type="domain" description="Carbohydrate kinase PfkB" evidence="4">
    <location>
        <begin position="13"/>
        <end position="293"/>
    </location>
</feature>
<keyword evidence="1 5" id="KW-0808">Transferase</keyword>
<dbReference type="PANTHER" id="PTHR10584:SF166">
    <property type="entry name" value="RIBOKINASE"/>
    <property type="match status" value="1"/>
</dbReference>
<accession>A0ABV6D2T5</accession>
<reference evidence="5 6" key="1">
    <citation type="submission" date="2024-09" db="EMBL/GenBank/DDBJ databases">
        <authorList>
            <person name="Sun Q."/>
            <person name="Mori K."/>
        </authorList>
    </citation>
    <scope>NUCLEOTIDE SEQUENCE [LARGE SCALE GENOMIC DNA]</scope>
    <source>
        <strain evidence="5 6">CCM 8543</strain>
    </source>
</reference>
<dbReference type="PROSITE" id="PS00584">
    <property type="entry name" value="PFKB_KINASES_2"/>
    <property type="match status" value="1"/>
</dbReference>
<gene>
    <name evidence="5" type="ORF">ACFFJ2_00760</name>
</gene>
<dbReference type="GO" id="GO:0016301">
    <property type="term" value="F:kinase activity"/>
    <property type="evidence" value="ECO:0007669"/>
    <property type="project" value="UniProtKB-KW"/>
</dbReference>
<dbReference type="EC" id="2.7.1.-" evidence="5"/>
<keyword evidence="2 5" id="KW-0418">Kinase</keyword>
<dbReference type="Gene3D" id="3.40.1190.20">
    <property type="match status" value="1"/>
</dbReference>
<proteinExistence type="predicted"/>
<dbReference type="InterPro" id="IPR029056">
    <property type="entry name" value="Ribokinase-like"/>
</dbReference>
<feature type="region of interest" description="Disordered" evidence="3">
    <location>
        <begin position="291"/>
        <end position="315"/>
    </location>
</feature>
<evidence type="ECO:0000256" key="2">
    <source>
        <dbReference type="ARBA" id="ARBA00022777"/>
    </source>
</evidence>
<dbReference type="PANTHER" id="PTHR10584">
    <property type="entry name" value="SUGAR KINASE"/>
    <property type="match status" value="1"/>
</dbReference>
<protein>
    <submittedName>
        <fullName evidence="5">Carbohydrate kinase family protein</fullName>
        <ecNumber evidence="5">2.7.1.-</ecNumber>
    </submittedName>
</protein>
<dbReference type="SUPFAM" id="SSF53613">
    <property type="entry name" value="Ribokinase-like"/>
    <property type="match status" value="1"/>
</dbReference>
<evidence type="ECO:0000256" key="1">
    <source>
        <dbReference type="ARBA" id="ARBA00022679"/>
    </source>
</evidence>
<evidence type="ECO:0000313" key="6">
    <source>
        <dbReference type="Proteomes" id="UP001589755"/>
    </source>
</evidence>
<dbReference type="Pfam" id="PF00294">
    <property type="entry name" value="PfkB"/>
    <property type="match status" value="1"/>
</dbReference>
<dbReference type="Proteomes" id="UP001589755">
    <property type="component" value="Unassembled WGS sequence"/>
</dbReference>
<evidence type="ECO:0000313" key="5">
    <source>
        <dbReference type="EMBL" id="MFC0206928.1"/>
    </source>
</evidence>
<dbReference type="EMBL" id="JBHLXD010000001">
    <property type="protein sequence ID" value="MFC0206928.1"/>
    <property type="molecule type" value="Genomic_DNA"/>
</dbReference>
<organism evidence="5 6">
    <name type="scientific">Chelativorans intermedius</name>
    <dbReference type="NCBI Taxonomy" id="515947"/>
    <lineage>
        <taxon>Bacteria</taxon>
        <taxon>Pseudomonadati</taxon>
        <taxon>Pseudomonadota</taxon>
        <taxon>Alphaproteobacteria</taxon>
        <taxon>Hyphomicrobiales</taxon>
        <taxon>Phyllobacteriaceae</taxon>
        <taxon>Chelativorans</taxon>
    </lineage>
</organism>
<dbReference type="InterPro" id="IPR011611">
    <property type="entry name" value="PfkB_dom"/>
</dbReference>
<evidence type="ECO:0000256" key="3">
    <source>
        <dbReference type="SAM" id="MobiDB-lite"/>
    </source>
</evidence>
<name>A0ABV6D2T5_9HYPH</name>
<comment type="caution">
    <text evidence="5">The sequence shown here is derived from an EMBL/GenBank/DDBJ whole genome shotgun (WGS) entry which is preliminary data.</text>
</comment>
<dbReference type="InterPro" id="IPR002173">
    <property type="entry name" value="Carboh/pur_kinase_PfkB_CS"/>
</dbReference>
<sequence>MKNGKAEGGVVLCLGRIYCDFIFTGLERMPQLGRELFAQDLELAAGGGAFITAAHAVALGRRAALVARLGTDALSRALEPQIAAAGVELAFLDRHPSAGPQVTVVMVEGDERAFLSRRVDRACPETLAQALAFPAACHLHIAEYATLAEMPDLVRLAKARGLTVSLDPSWDETLIRDPEFLDRCAGIDLFLPNWEEAHALTGRAEPRSALQALAERFPAVALKLGAAGGMVSMGGASHAVAAPKVRVVDTTGAGDAFNAGFLDGWLDGASPRACLAAAVAAGARSVQAAGGASALARTSENGAEQAQPSPETAAG</sequence>
<evidence type="ECO:0000259" key="4">
    <source>
        <dbReference type="Pfam" id="PF00294"/>
    </source>
</evidence>
<feature type="compositionally biased region" description="Polar residues" evidence="3">
    <location>
        <begin position="296"/>
        <end position="315"/>
    </location>
</feature>